<feature type="region of interest" description="Disordered" evidence="1">
    <location>
        <begin position="1"/>
        <end position="25"/>
    </location>
</feature>
<gene>
    <name evidence="2" type="ORF">CWS31_015230</name>
</gene>
<proteinExistence type="predicted"/>
<dbReference type="Proteomes" id="UP000815846">
    <property type="component" value="Unassembled WGS sequence"/>
</dbReference>
<comment type="caution">
    <text evidence="2">The sequence shown here is derived from an EMBL/GenBank/DDBJ whole genome shotgun (WGS) entry which is preliminary data.</text>
</comment>
<keyword evidence="3" id="KW-1185">Reference proteome</keyword>
<evidence type="ECO:0000313" key="3">
    <source>
        <dbReference type="Proteomes" id="UP000815846"/>
    </source>
</evidence>
<dbReference type="RefSeq" id="WP_101343067.1">
    <property type="nucleotide sequence ID" value="NZ_PJAI02000023.1"/>
</dbReference>
<sequence length="156" mass="16894">MINATNSSMPMPPRSGSSAQQVLTTDQQTLISETLSEFDVDNLSEADALSIVETFSQAGIQPSAAFEKAMADSGFDAKTIGEMANVSEKGNRPPPPPKQSTEEITSMVEYLTELMEEKLADSNGSTLSDEDKQSILDQMFEKYDLEEGESIINTTA</sequence>
<dbReference type="EMBL" id="PJAI02000023">
    <property type="protein sequence ID" value="TYK64520.1"/>
    <property type="molecule type" value="Genomic_DNA"/>
</dbReference>
<accession>A0ABY3MTJ1</accession>
<evidence type="ECO:0008006" key="4">
    <source>
        <dbReference type="Google" id="ProtNLM"/>
    </source>
</evidence>
<evidence type="ECO:0000313" key="2">
    <source>
        <dbReference type="EMBL" id="TYK64520.1"/>
    </source>
</evidence>
<evidence type="ECO:0000256" key="1">
    <source>
        <dbReference type="SAM" id="MobiDB-lite"/>
    </source>
</evidence>
<reference evidence="2 3" key="1">
    <citation type="submission" date="2019-08" db="EMBL/GenBank/DDBJ databases">
        <title>Microbe sample from Colwellia echini.</title>
        <authorList>
            <person name="Christiansen L."/>
            <person name="Pathiraja D."/>
            <person name="Schultz-Johansen M."/>
            <person name="Choi I.-G."/>
            <person name="Stougaard P."/>
        </authorList>
    </citation>
    <scope>NUCLEOTIDE SEQUENCE [LARGE SCALE GENOMIC DNA]</scope>
    <source>
        <strain evidence="2 3">A3</strain>
    </source>
</reference>
<protein>
    <recommendedName>
        <fullName evidence="4">EF-hand domain-containing protein</fullName>
    </recommendedName>
</protein>
<organism evidence="2 3">
    <name type="scientific">Colwellia echini</name>
    <dbReference type="NCBI Taxonomy" id="1982103"/>
    <lineage>
        <taxon>Bacteria</taxon>
        <taxon>Pseudomonadati</taxon>
        <taxon>Pseudomonadota</taxon>
        <taxon>Gammaproteobacteria</taxon>
        <taxon>Alteromonadales</taxon>
        <taxon>Colwelliaceae</taxon>
        <taxon>Colwellia</taxon>
    </lineage>
</organism>
<name>A0ABY3MTJ1_9GAMM</name>